<feature type="region of interest" description="Disordered" evidence="9">
    <location>
        <begin position="436"/>
        <end position="463"/>
    </location>
</feature>
<dbReference type="GO" id="GO:0008892">
    <property type="term" value="F:guanine deaminase activity"/>
    <property type="evidence" value="ECO:0007669"/>
    <property type="project" value="UniProtKB-UniRule"/>
</dbReference>
<dbReference type="InterPro" id="IPR014311">
    <property type="entry name" value="Guanine_deaminase"/>
</dbReference>
<evidence type="ECO:0000256" key="5">
    <source>
        <dbReference type="ARBA" id="ARBA00022801"/>
    </source>
</evidence>
<dbReference type="GO" id="GO:0008270">
    <property type="term" value="F:zinc ion binding"/>
    <property type="evidence" value="ECO:0007669"/>
    <property type="project" value="UniProtKB-UniRule"/>
</dbReference>
<dbReference type="GO" id="GO:0005829">
    <property type="term" value="C:cytosol"/>
    <property type="evidence" value="ECO:0007669"/>
    <property type="project" value="TreeGrafter"/>
</dbReference>
<name>A0A7W6HDS1_9HYPH</name>
<keyword evidence="5 8" id="KW-0378">Hydrolase</keyword>
<dbReference type="GO" id="GO:0006147">
    <property type="term" value="P:guanine catabolic process"/>
    <property type="evidence" value="ECO:0007669"/>
    <property type="project" value="UniProtKB-UniRule"/>
</dbReference>
<dbReference type="NCBIfam" id="NF006679">
    <property type="entry name" value="PRK09228.1"/>
    <property type="match status" value="1"/>
</dbReference>
<comment type="pathway">
    <text evidence="1 8">Purine metabolism; guanine degradation; xanthine from guanine: step 1/1.</text>
</comment>
<evidence type="ECO:0000256" key="6">
    <source>
        <dbReference type="ARBA" id="ARBA00022833"/>
    </source>
</evidence>
<evidence type="ECO:0000256" key="3">
    <source>
        <dbReference type="ARBA" id="ARBA00012781"/>
    </source>
</evidence>
<keyword evidence="6 8" id="KW-0862">Zinc</keyword>
<evidence type="ECO:0000256" key="1">
    <source>
        <dbReference type="ARBA" id="ARBA00004984"/>
    </source>
</evidence>
<keyword evidence="12" id="KW-1185">Reference proteome</keyword>
<comment type="function">
    <text evidence="8">Catalyzes the hydrolytic deamination of guanine, producing xanthine and ammonia.</text>
</comment>
<keyword evidence="4 8" id="KW-0479">Metal-binding</keyword>
<comment type="similarity">
    <text evidence="2 8">Belongs to the metallo-dependent hydrolases superfamily. ATZ/TRZ family.</text>
</comment>
<dbReference type="AlphaFoldDB" id="A0A7W6HDS1"/>
<evidence type="ECO:0000313" key="12">
    <source>
        <dbReference type="Proteomes" id="UP000588647"/>
    </source>
</evidence>
<evidence type="ECO:0000256" key="4">
    <source>
        <dbReference type="ARBA" id="ARBA00022723"/>
    </source>
</evidence>
<evidence type="ECO:0000313" key="11">
    <source>
        <dbReference type="EMBL" id="MBB4003293.1"/>
    </source>
</evidence>
<dbReference type="InterPro" id="IPR051607">
    <property type="entry name" value="Metallo-dep_hydrolases"/>
</dbReference>
<accession>A0A7W6HDS1</accession>
<dbReference type="UniPathway" id="UPA00603">
    <property type="reaction ID" value="UER00660"/>
</dbReference>
<dbReference type="Proteomes" id="UP000588647">
    <property type="component" value="Unassembled WGS sequence"/>
</dbReference>
<feature type="domain" description="Amidohydrolase-related" evidence="10">
    <location>
        <begin position="71"/>
        <end position="411"/>
    </location>
</feature>
<protein>
    <recommendedName>
        <fullName evidence="3 7">Guanine deaminase</fullName>
        <shortName evidence="8">Guanase</shortName>
        <ecNumber evidence="3 7">3.5.4.3</ecNumber>
    </recommendedName>
    <alternativeName>
        <fullName evidence="8">Guanine aminohydrolase</fullName>
    </alternativeName>
</protein>
<comment type="catalytic activity">
    <reaction evidence="8">
        <text>guanine + H2O + H(+) = xanthine + NH4(+)</text>
        <dbReference type="Rhea" id="RHEA:14665"/>
        <dbReference type="ChEBI" id="CHEBI:15377"/>
        <dbReference type="ChEBI" id="CHEBI:15378"/>
        <dbReference type="ChEBI" id="CHEBI:16235"/>
        <dbReference type="ChEBI" id="CHEBI:17712"/>
        <dbReference type="ChEBI" id="CHEBI:28938"/>
        <dbReference type="EC" id="3.5.4.3"/>
    </reaction>
</comment>
<dbReference type="SUPFAM" id="SSF51556">
    <property type="entry name" value="Metallo-dependent hydrolases"/>
    <property type="match status" value="1"/>
</dbReference>
<dbReference type="PANTHER" id="PTHR11271">
    <property type="entry name" value="GUANINE DEAMINASE"/>
    <property type="match status" value="1"/>
</dbReference>
<sequence length="463" mass="50827">MTGQGGSIAIRGRLLSFDADPRDEELGRAVRYVEDGLVVVEKGLIREVGEASALLKRLRPDMTVVDHRPHLVLPGFIDPHLHMPQTQVIASYGAELMEWLAKYTFPEESRYGDPAVAASASRFLLDELLASGTTTAGVFCTSHPESVEAFFAEAAQRNMRMVAGKVMMDRNGPPALLDTPETGYQQSRDLIRRWHGKGRLSYAITPRFAPTSSEMQLEAAEALASEFPDMHIQTHLSENEAEIAFVREAFPWSKDYTEVYERYGLVREKAMFGHCIHLSVRERAALSAGGATAVFCPTSNLFLGSGLFDREAIREGDIKVGLATDIGGGTSYSMLRTAAEAYKVLALRSQKLPALEAFHMMTAGNAEAMGLDNRIGRIIAGHEADLVVLDSSATPAMRRRMERVETLEEELFALMTLGDERATVATYVFGHRAYERGTPRRPLPARQDLAPPDIAPGAGESAQ</sequence>
<proteinExistence type="inferred from homology"/>
<dbReference type="InterPro" id="IPR032466">
    <property type="entry name" value="Metal_Hydrolase"/>
</dbReference>
<organism evidence="11 12">
    <name type="scientific">Aurantimonas endophytica</name>
    <dbReference type="NCBI Taxonomy" id="1522175"/>
    <lineage>
        <taxon>Bacteria</taxon>
        <taxon>Pseudomonadati</taxon>
        <taxon>Pseudomonadota</taxon>
        <taxon>Alphaproteobacteria</taxon>
        <taxon>Hyphomicrobiales</taxon>
        <taxon>Aurantimonadaceae</taxon>
        <taxon>Aurantimonas</taxon>
    </lineage>
</organism>
<dbReference type="EC" id="3.5.4.3" evidence="3 7"/>
<dbReference type="NCBIfam" id="TIGR02967">
    <property type="entry name" value="guan_deamin"/>
    <property type="match status" value="1"/>
</dbReference>
<dbReference type="InterPro" id="IPR006680">
    <property type="entry name" value="Amidohydro-rel"/>
</dbReference>
<comment type="caution">
    <text evidence="11">The sequence shown here is derived from an EMBL/GenBank/DDBJ whole genome shotgun (WGS) entry which is preliminary data.</text>
</comment>
<comment type="cofactor">
    <cofactor evidence="8">
        <name>Zn(2+)</name>
        <dbReference type="ChEBI" id="CHEBI:29105"/>
    </cofactor>
    <text evidence="8">Binds 1 zinc ion per subunit.</text>
</comment>
<dbReference type="SUPFAM" id="SSF51338">
    <property type="entry name" value="Composite domain of metallo-dependent hydrolases"/>
    <property type="match status" value="1"/>
</dbReference>
<dbReference type="EMBL" id="JACIEM010000003">
    <property type="protein sequence ID" value="MBB4003293.1"/>
    <property type="molecule type" value="Genomic_DNA"/>
</dbReference>
<dbReference type="PANTHER" id="PTHR11271:SF6">
    <property type="entry name" value="GUANINE DEAMINASE"/>
    <property type="match status" value="1"/>
</dbReference>
<evidence type="ECO:0000259" key="10">
    <source>
        <dbReference type="Pfam" id="PF01979"/>
    </source>
</evidence>
<evidence type="ECO:0000256" key="9">
    <source>
        <dbReference type="SAM" id="MobiDB-lite"/>
    </source>
</evidence>
<dbReference type="RefSeq" id="WP_183208224.1">
    <property type="nucleotide sequence ID" value="NZ_JAAAMM010000003.1"/>
</dbReference>
<evidence type="ECO:0000256" key="8">
    <source>
        <dbReference type="RuleBase" id="RU366009"/>
    </source>
</evidence>
<dbReference type="FunFam" id="3.20.20.140:FF:000022">
    <property type="entry name" value="Guanine deaminase"/>
    <property type="match status" value="1"/>
</dbReference>
<evidence type="ECO:0000256" key="7">
    <source>
        <dbReference type="NCBIfam" id="TIGR02967"/>
    </source>
</evidence>
<gene>
    <name evidence="11" type="ORF">GGR03_002374</name>
</gene>
<dbReference type="Gene3D" id="2.30.40.10">
    <property type="entry name" value="Urease, subunit C, domain 1"/>
    <property type="match status" value="1"/>
</dbReference>
<dbReference type="InterPro" id="IPR011059">
    <property type="entry name" value="Metal-dep_hydrolase_composite"/>
</dbReference>
<dbReference type="Gene3D" id="3.20.20.140">
    <property type="entry name" value="Metal-dependent hydrolases"/>
    <property type="match status" value="1"/>
</dbReference>
<dbReference type="Pfam" id="PF01979">
    <property type="entry name" value="Amidohydro_1"/>
    <property type="match status" value="1"/>
</dbReference>
<reference evidence="11 12" key="1">
    <citation type="submission" date="2020-08" db="EMBL/GenBank/DDBJ databases">
        <title>Genomic Encyclopedia of Type Strains, Phase IV (KMG-IV): sequencing the most valuable type-strain genomes for metagenomic binning, comparative biology and taxonomic classification.</title>
        <authorList>
            <person name="Goeker M."/>
        </authorList>
    </citation>
    <scope>NUCLEOTIDE SEQUENCE [LARGE SCALE GENOMIC DNA]</scope>
    <source>
        <strain evidence="11 12">DSM 103570</strain>
    </source>
</reference>
<evidence type="ECO:0000256" key="2">
    <source>
        <dbReference type="ARBA" id="ARBA00006745"/>
    </source>
</evidence>